<organism evidence="4 5">
    <name type="scientific">Linum trigynum</name>
    <dbReference type="NCBI Taxonomy" id="586398"/>
    <lineage>
        <taxon>Eukaryota</taxon>
        <taxon>Viridiplantae</taxon>
        <taxon>Streptophyta</taxon>
        <taxon>Embryophyta</taxon>
        <taxon>Tracheophyta</taxon>
        <taxon>Spermatophyta</taxon>
        <taxon>Magnoliopsida</taxon>
        <taxon>eudicotyledons</taxon>
        <taxon>Gunneridae</taxon>
        <taxon>Pentapetalae</taxon>
        <taxon>rosids</taxon>
        <taxon>fabids</taxon>
        <taxon>Malpighiales</taxon>
        <taxon>Linaceae</taxon>
        <taxon>Linum</taxon>
    </lineage>
</organism>
<dbReference type="Gene3D" id="3.30.430.20">
    <property type="entry name" value="Gnk2 domain, C-X8-C-X2-C motif"/>
    <property type="match status" value="1"/>
</dbReference>
<keyword evidence="5" id="KW-1185">Reference proteome</keyword>
<evidence type="ECO:0000313" key="4">
    <source>
        <dbReference type="EMBL" id="CAL1409047.1"/>
    </source>
</evidence>
<feature type="domain" description="Gnk2-homologous" evidence="3">
    <location>
        <begin position="48"/>
        <end position="158"/>
    </location>
</feature>
<dbReference type="InterPro" id="IPR002902">
    <property type="entry name" value="GNK2"/>
</dbReference>
<evidence type="ECO:0000313" key="5">
    <source>
        <dbReference type="Proteomes" id="UP001497516"/>
    </source>
</evidence>
<sequence>MASTAFLFRLDLMAMTVITISSATTTFIILSNAADPKDQLCLAPPDHGLFYHDCSNQTLPSSNLQVDVVAFARKKMGQELQSNSFDSCGQHKFYSEGGDDQVGTDFYFYAGCSHGLRRDQCEDCVQDASRVVRGYCLDSAWAQAASVFCCLQYQQYQFC</sequence>
<dbReference type="PROSITE" id="PS51473">
    <property type="entry name" value="GNK2"/>
    <property type="match status" value="1"/>
</dbReference>
<protein>
    <recommendedName>
        <fullName evidence="3">Gnk2-homologous domain-containing protein</fullName>
    </recommendedName>
</protein>
<keyword evidence="2" id="KW-0677">Repeat</keyword>
<keyword evidence="1" id="KW-0732">Signal</keyword>
<evidence type="ECO:0000256" key="2">
    <source>
        <dbReference type="ARBA" id="ARBA00022737"/>
    </source>
</evidence>
<proteinExistence type="predicted"/>
<dbReference type="EMBL" id="OZ034821">
    <property type="protein sequence ID" value="CAL1409047.1"/>
    <property type="molecule type" value="Genomic_DNA"/>
</dbReference>
<evidence type="ECO:0000256" key="1">
    <source>
        <dbReference type="ARBA" id="ARBA00022729"/>
    </source>
</evidence>
<gene>
    <name evidence="4" type="ORF">LTRI10_LOCUS48582</name>
</gene>
<dbReference type="AlphaFoldDB" id="A0AAV2GFN2"/>
<evidence type="ECO:0000259" key="3">
    <source>
        <dbReference type="PROSITE" id="PS51473"/>
    </source>
</evidence>
<reference evidence="4 5" key="1">
    <citation type="submission" date="2024-04" db="EMBL/GenBank/DDBJ databases">
        <authorList>
            <person name="Fracassetti M."/>
        </authorList>
    </citation>
    <scope>NUCLEOTIDE SEQUENCE [LARGE SCALE GENOMIC DNA]</scope>
</reference>
<dbReference type="Proteomes" id="UP001497516">
    <property type="component" value="Chromosome 8"/>
</dbReference>
<accession>A0AAV2GFN2</accession>
<dbReference type="InterPro" id="IPR038408">
    <property type="entry name" value="GNK2_sf"/>
</dbReference>
<name>A0AAV2GFN2_9ROSI</name>